<reference evidence="1" key="1">
    <citation type="submission" date="2015-09" db="EMBL/GenBank/DDBJ databases">
        <authorList>
            <person name="Zhao X."/>
        </authorList>
    </citation>
    <scope>NUCLEOTIDE SEQUENCE</scope>
</reference>
<evidence type="ECO:0000313" key="2">
    <source>
        <dbReference type="Proteomes" id="UP000201646"/>
    </source>
</evidence>
<gene>
    <name evidence="1" type="ORF">ADP64_000035</name>
</gene>
<dbReference type="Proteomes" id="UP000201646">
    <property type="component" value="Segment"/>
</dbReference>
<keyword evidence="2" id="KW-1185">Reference proteome</keyword>
<dbReference type="RefSeq" id="YP_009226453.1">
    <property type="nucleotide sequence ID" value="NC_029106.1"/>
</dbReference>
<dbReference type="KEGG" id="vg:26798918"/>
<dbReference type="Pfam" id="PF10983">
    <property type="entry name" value="DUF2793"/>
    <property type="match status" value="1"/>
</dbReference>
<dbReference type="GeneID" id="26798918"/>
<proteinExistence type="predicted"/>
<evidence type="ECO:0008006" key="3">
    <source>
        <dbReference type="Google" id="ProtNLM"/>
    </source>
</evidence>
<sequence length="244" mass="25330">MANTEPRVLPGIGLTGYWTLGANNWKAANDINLLKTSALVQPVVASITAAVPTVPTDGMVVVDPANGQIKVRDADAWTNITPANGWRVYVADVSRMATFNGTTWVLDPVPGLIQTAAGNKFGMFTQEVEVTLLTGTDKQETPIILPTGSLVHGILLECTQAVTGPSGLTADVNYLANINPATYGPALTGSQLNTGGKGFVAPFSPGFVAYGNTPVSLCSNPAGGNFTAGKVRVTVGYTALTFHP</sequence>
<dbReference type="InterPro" id="IPR021251">
    <property type="entry name" value="DUF2793"/>
</dbReference>
<evidence type="ECO:0000313" key="1">
    <source>
        <dbReference type="EMBL" id="ALA45435.1"/>
    </source>
</evidence>
<protein>
    <recommendedName>
        <fullName evidence="3">Tail fiber protein</fullName>
    </recommendedName>
</protein>
<name>A0A0K2FIG1_9CAUD</name>
<dbReference type="EMBL" id="KT321316">
    <property type="protein sequence ID" value="ALA45435.1"/>
    <property type="molecule type" value="Genomic_DNA"/>
</dbReference>
<accession>A0A0K2FIG1</accession>
<dbReference type="OrthoDB" id="6774at10239"/>
<organism evidence="1 2">
    <name type="scientific">Achromobacter phage phiAxp-2</name>
    <dbReference type="NCBI Taxonomy" id="1664246"/>
    <lineage>
        <taxon>Viruses</taxon>
        <taxon>Duplodnaviria</taxon>
        <taxon>Heunggongvirae</taxon>
        <taxon>Uroviricota</taxon>
        <taxon>Caudoviricetes</taxon>
        <taxon>Casjensviridae</taxon>
        <taxon>Fengtaivirus</taxon>
        <taxon>Fengtaivirus Axp2</taxon>
    </lineage>
</organism>